<dbReference type="Pfam" id="PF05768">
    <property type="entry name" value="Glrx-like"/>
    <property type="match status" value="1"/>
</dbReference>
<keyword evidence="1" id="KW-0813">Transport</keyword>
<keyword evidence="1" id="KW-0249">Electron transport</keyword>
<gene>
    <name evidence="2" type="ORF">FA10DRAFT_269434</name>
</gene>
<sequence>MSAIAPAPRLVVRAGLPGCTWRRSRAVPAPNRRRFSISSVAGTPSRVPRLTLYTGTHCQLCDVAHSLLVSLQKDVPFELDTYNIRDDSAADVGKWRRMYQYDIPVLHMDGKEIGRHRFEREKLLERITAASESIESSR</sequence>
<proteinExistence type="inferred from homology"/>
<organism evidence="2 3">
    <name type="scientific">Acaromyces ingoldii</name>
    <dbReference type="NCBI Taxonomy" id="215250"/>
    <lineage>
        <taxon>Eukaryota</taxon>
        <taxon>Fungi</taxon>
        <taxon>Dikarya</taxon>
        <taxon>Basidiomycota</taxon>
        <taxon>Ustilaginomycotina</taxon>
        <taxon>Exobasidiomycetes</taxon>
        <taxon>Exobasidiales</taxon>
        <taxon>Cryptobasidiaceae</taxon>
        <taxon>Acaromyces</taxon>
    </lineage>
</organism>
<reference evidence="2 3" key="1">
    <citation type="journal article" date="2018" name="Mol. Biol. Evol.">
        <title>Broad Genomic Sampling Reveals a Smut Pathogenic Ancestry of the Fungal Clade Ustilaginomycotina.</title>
        <authorList>
            <person name="Kijpornyongpan T."/>
            <person name="Mondo S.J."/>
            <person name="Barry K."/>
            <person name="Sandor L."/>
            <person name="Lee J."/>
            <person name="Lipzen A."/>
            <person name="Pangilinan J."/>
            <person name="LaButti K."/>
            <person name="Hainaut M."/>
            <person name="Henrissat B."/>
            <person name="Grigoriev I.V."/>
            <person name="Spatafora J.W."/>
            <person name="Aime M.C."/>
        </authorList>
    </citation>
    <scope>NUCLEOTIDE SEQUENCE [LARGE SCALE GENOMIC DNA]</scope>
    <source>
        <strain evidence="2 3">MCA 4198</strain>
    </source>
</reference>
<protein>
    <recommendedName>
        <fullName evidence="1">Glutaredoxin-like protein</fullName>
    </recommendedName>
</protein>
<comment type="similarity">
    <text evidence="1">Belongs to the glutaredoxin family.</text>
</comment>
<dbReference type="OrthoDB" id="429967at2759"/>
<keyword evidence="3" id="KW-1185">Reference proteome</keyword>
<dbReference type="InterPro" id="IPR052565">
    <property type="entry name" value="Glutaredoxin-like_YDR286C"/>
</dbReference>
<dbReference type="RefSeq" id="XP_025374677.1">
    <property type="nucleotide sequence ID" value="XM_025522756.1"/>
</dbReference>
<evidence type="ECO:0000313" key="2">
    <source>
        <dbReference type="EMBL" id="PWN87479.1"/>
    </source>
</evidence>
<dbReference type="InterPro" id="IPR008554">
    <property type="entry name" value="Glutaredoxin-like"/>
</dbReference>
<dbReference type="EMBL" id="KZ819640">
    <property type="protein sequence ID" value="PWN87479.1"/>
    <property type="molecule type" value="Genomic_DNA"/>
</dbReference>
<dbReference type="STRING" id="215250.A0A316YE17"/>
<dbReference type="Gene3D" id="3.40.30.10">
    <property type="entry name" value="Glutaredoxin"/>
    <property type="match status" value="1"/>
</dbReference>
<dbReference type="AlphaFoldDB" id="A0A316YE17"/>
<name>A0A316YE17_9BASI</name>
<dbReference type="PANTHER" id="PTHR33558">
    <property type="entry name" value="GLUTAREDOXIN-LIKE PROTEIN C5ORF63 HOMOLOG"/>
    <property type="match status" value="1"/>
</dbReference>
<accession>A0A316YE17</accession>
<dbReference type="InParanoid" id="A0A316YE17"/>
<dbReference type="PANTHER" id="PTHR33558:SF1">
    <property type="entry name" value="GLUTAREDOXIN-LIKE PROTEIN C5ORF63 HOMOLOG"/>
    <property type="match status" value="1"/>
</dbReference>
<dbReference type="SUPFAM" id="SSF52833">
    <property type="entry name" value="Thioredoxin-like"/>
    <property type="match status" value="1"/>
</dbReference>
<evidence type="ECO:0000256" key="1">
    <source>
        <dbReference type="RuleBase" id="RU363082"/>
    </source>
</evidence>
<dbReference type="Proteomes" id="UP000245768">
    <property type="component" value="Unassembled WGS sequence"/>
</dbReference>
<dbReference type="GeneID" id="37044672"/>
<evidence type="ECO:0000313" key="3">
    <source>
        <dbReference type="Proteomes" id="UP000245768"/>
    </source>
</evidence>
<dbReference type="InterPro" id="IPR036249">
    <property type="entry name" value="Thioredoxin-like_sf"/>
</dbReference>